<dbReference type="OMA" id="EPSWETH"/>
<feature type="transmembrane region" description="Helical" evidence="6">
    <location>
        <begin position="127"/>
        <end position="147"/>
    </location>
</feature>
<dbReference type="Pfam" id="PF20684">
    <property type="entry name" value="Fung_rhodopsin"/>
    <property type="match status" value="1"/>
</dbReference>
<dbReference type="STRING" id="717646.M2N3U0"/>
<name>M2N3U0_BAUPA</name>
<dbReference type="EMBL" id="KB445560">
    <property type="protein sequence ID" value="EMC93684.1"/>
    <property type="molecule type" value="Genomic_DNA"/>
</dbReference>
<proteinExistence type="inferred from homology"/>
<keyword evidence="3 6" id="KW-1133">Transmembrane helix</keyword>
<dbReference type="PANTHER" id="PTHR33048">
    <property type="entry name" value="PTH11-LIKE INTEGRAL MEMBRANE PROTEIN (AFU_ORTHOLOGUE AFUA_5G11245)"/>
    <property type="match status" value="1"/>
</dbReference>
<comment type="similarity">
    <text evidence="5">Belongs to the SAT4 family.</text>
</comment>
<reference evidence="8 9" key="1">
    <citation type="journal article" date="2012" name="PLoS Pathog.">
        <title>Diverse lifestyles and strategies of plant pathogenesis encoded in the genomes of eighteen Dothideomycetes fungi.</title>
        <authorList>
            <person name="Ohm R.A."/>
            <person name="Feau N."/>
            <person name="Henrissat B."/>
            <person name="Schoch C.L."/>
            <person name="Horwitz B.A."/>
            <person name="Barry K.W."/>
            <person name="Condon B.J."/>
            <person name="Copeland A.C."/>
            <person name="Dhillon B."/>
            <person name="Glaser F."/>
            <person name="Hesse C.N."/>
            <person name="Kosti I."/>
            <person name="LaButti K."/>
            <person name="Lindquist E.A."/>
            <person name="Lucas S."/>
            <person name="Salamov A.A."/>
            <person name="Bradshaw R.E."/>
            <person name="Ciuffetti L."/>
            <person name="Hamelin R.C."/>
            <person name="Kema G.H.J."/>
            <person name="Lawrence C."/>
            <person name="Scott J.A."/>
            <person name="Spatafora J.W."/>
            <person name="Turgeon B.G."/>
            <person name="de Wit P.J.G.M."/>
            <person name="Zhong S."/>
            <person name="Goodwin S.B."/>
            <person name="Grigoriev I.V."/>
        </authorList>
    </citation>
    <scope>NUCLEOTIDE SEQUENCE [LARGE SCALE GENOMIC DNA]</scope>
    <source>
        <strain evidence="8 9">UAMH 10762</strain>
    </source>
</reference>
<evidence type="ECO:0000259" key="7">
    <source>
        <dbReference type="Pfam" id="PF20684"/>
    </source>
</evidence>
<dbReference type="InterPro" id="IPR052337">
    <property type="entry name" value="SAT4-like"/>
</dbReference>
<keyword evidence="4 6" id="KW-0472">Membrane</keyword>
<evidence type="ECO:0000256" key="3">
    <source>
        <dbReference type="ARBA" id="ARBA00022989"/>
    </source>
</evidence>
<keyword evidence="2 6" id="KW-0812">Transmembrane</keyword>
<dbReference type="eggNOG" id="ENOG502R8GX">
    <property type="taxonomic scope" value="Eukaryota"/>
</dbReference>
<feature type="domain" description="Rhodopsin" evidence="7">
    <location>
        <begin position="32"/>
        <end position="227"/>
    </location>
</feature>
<evidence type="ECO:0000256" key="1">
    <source>
        <dbReference type="ARBA" id="ARBA00004141"/>
    </source>
</evidence>
<evidence type="ECO:0000256" key="5">
    <source>
        <dbReference type="ARBA" id="ARBA00038359"/>
    </source>
</evidence>
<feature type="transmembrane region" description="Helical" evidence="6">
    <location>
        <begin position="15"/>
        <end position="36"/>
    </location>
</feature>
<feature type="transmembrane region" description="Helical" evidence="6">
    <location>
        <begin position="177"/>
        <end position="197"/>
    </location>
</feature>
<gene>
    <name evidence="8" type="ORF">BAUCODRAFT_75567</name>
</gene>
<evidence type="ECO:0000313" key="8">
    <source>
        <dbReference type="EMBL" id="EMC93684.1"/>
    </source>
</evidence>
<feature type="transmembrane region" description="Helical" evidence="6">
    <location>
        <begin position="48"/>
        <end position="73"/>
    </location>
</feature>
<dbReference type="GeneID" id="19116969"/>
<accession>M2N3U0</accession>
<evidence type="ECO:0000256" key="4">
    <source>
        <dbReference type="ARBA" id="ARBA00023136"/>
    </source>
</evidence>
<dbReference type="PANTHER" id="PTHR33048:SF146">
    <property type="entry name" value="INTEGRAL MEMBRANE PROTEIN"/>
    <property type="match status" value="1"/>
</dbReference>
<feature type="transmembrane region" description="Helical" evidence="6">
    <location>
        <begin position="93"/>
        <end position="115"/>
    </location>
</feature>
<comment type="subcellular location">
    <subcellularLocation>
        <location evidence="1">Membrane</location>
        <topology evidence="1">Multi-pass membrane protein</topology>
    </subcellularLocation>
</comment>
<dbReference type="HOGENOM" id="CLU_028200_3_7_1"/>
<evidence type="ECO:0000256" key="2">
    <source>
        <dbReference type="ARBA" id="ARBA00022692"/>
    </source>
</evidence>
<protein>
    <recommendedName>
        <fullName evidence="7">Rhodopsin domain-containing protein</fullName>
    </recommendedName>
</protein>
<feature type="transmembrane region" description="Helical" evidence="6">
    <location>
        <begin position="209"/>
        <end position="229"/>
    </location>
</feature>
<dbReference type="KEGG" id="bcom:BAUCODRAFT_75567"/>
<dbReference type="Proteomes" id="UP000011761">
    <property type="component" value="Unassembled WGS sequence"/>
</dbReference>
<keyword evidence="9" id="KW-1185">Reference proteome</keyword>
<dbReference type="GO" id="GO:0016020">
    <property type="term" value="C:membrane"/>
    <property type="evidence" value="ECO:0007669"/>
    <property type="project" value="UniProtKB-SubCell"/>
</dbReference>
<dbReference type="RefSeq" id="XP_007679350.1">
    <property type="nucleotide sequence ID" value="XM_007681160.1"/>
</dbReference>
<dbReference type="InterPro" id="IPR049326">
    <property type="entry name" value="Rhodopsin_dom_fungi"/>
</dbReference>
<dbReference type="OrthoDB" id="3897607at2759"/>
<evidence type="ECO:0000256" key="6">
    <source>
        <dbReference type="SAM" id="Phobius"/>
    </source>
</evidence>
<evidence type="ECO:0000313" key="9">
    <source>
        <dbReference type="Proteomes" id="UP000011761"/>
    </source>
</evidence>
<dbReference type="AlphaFoldDB" id="M2N3U0"/>
<organism evidence="8 9">
    <name type="scientific">Baudoinia panamericana (strain UAMH 10762)</name>
    <name type="common">Angels' share fungus</name>
    <name type="synonym">Baudoinia compniacensis (strain UAMH 10762)</name>
    <dbReference type="NCBI Taxonomy" id="717646"/>
    <lineage>
        <taxon>Eukaryota</taxon>
        <taxon>Fungi</taxon>
        <taxon>Dikarya</taxon>
        <taxon>Ascomycota</taxon>
        <taxon>Pezizomycotina</taxon>
        <taxon>Dothideomycetes</taxon>
        <taxon>Dothideomycetidae</taxon>
        <taxon>Mycosphaerellales</taxon>
        <taxon>Teratosphaeriaceae</taxon>
        <taxon>Baudoinia</taxon>
    </lineage>
</organism>
<sequence>MNNNAVTNVNKGPSFLTSLWVSSGIAISMVIARLIVRVRFLRYHGPDDYFIAASLVVGVVGVCLDTVSVRHGLGRHEAFLTLDQIVQATKYNFIAIPFNLMSSALAKCSVCFFLIHVNQSKLAGRLLLAASILLVVFSTVTIAVLFGQCTPPQALWNPEVRATGNCINPSINAGVGLAQAAFFVVADLCFAFFPLTFLWTLQMNRRTKFALAVVLSLGVMQVPLSPVAVTSR</sequence>